<dbReference type="KEGG" id="ahm:TL08_01340"/>
<organism evidence="1 2">
    <name type="scientific">Actinoalloteichus hymeniacidonis</name>
    <dbReference type="NCBI Taxonomy" id="340345"/>
    <lineage>
        <taxon>Bacteria</taxon>
        <taxon>Bacillati</taxon>
        <taxon>Actinomycetota</taxon>
        <taxon>Actinomycetes</taxon>
        <taxon>Pseudonocardiales</taxon>
        <taxon>Pseudonocardiaceae</taxon>
        <taxon>Actinoalloteichus</taxon>
    </lineage>
</organism>
<dbReference type="AlphaFoldDB" id="A0AAC9MWH9"/>
<gene>
    <name evidence="1" type="ORF">TL08_01340</name>
</gene>
<reference evidence="2" key="1">
    <citation type="submission" date="2016-03" db="EMBL/GenBank/DDBJ databases">
        <title>Complete genome sequence of the type strain Actinoalloteichus hymeniacidonis DSM 45092.</title>
        <authorList>
            <person name="Schaffert L."/>
            <person name="Albersmeier A."/>
            <person name="Winkler A."/>
            <person name="Kalinowski J."/>
            <person name="Zotchev S."/>
            <person name="Ruckert C."/>
        </authorList>
    </citation>
    <scope>NUCLEOTIDE SEQUENCE [LARGE SCALE GENOMIC DNA]</scope>
    <source>
        <strain evidence="2">HPA177(T) (DSM 45092(T))</strain>
    </source>
</reference>
<keyword evidence="2" id="KW-1185">Reference proteome</keyword>
<protein>
    <recommendedName>
        <fullName evidence="3">WXG100 family type VII secretion target</fullName>
    </recommendedName>
</protein>
<name>A0AAC9MWH9_9PSEU</name>
<evidence type="ECO:0000313" key="1">
    <source>
        <dbReference type="EMBL" id="AOS61109.1"/>
    </source>
</evidence>
<evidence type="ECO:0008006" key="3">
    <source>
        <dbReference type="Google" id="ProtNLM"/>
    </source>
</evidence>
<accession>A0AAC9MWH9</accession>
<dbReference type="EMBL" id="CP014859">
    <property type="protein sequence ID" value="AOS61109.1"/>
    <property type="molecule type" value="Genomic_DNA"/>
</dbReference>
<evidence type="ECO:0000313" key="2">
    <source>
        <dbReference type="Proteomes" id="UP000095210"/>
    </source>
</evidence>
<sequence>MTSQGDLVVDADEAAAQAEASNTASSFSGAGGIENVDSVVRGIENGDWDTVGLSAAGVGLDALGLVADPLGTLFSWGFGWMIENVPFLREPFDALMGNPDAIAGSAATWTNIGTEVKSVATDYRASIAETSDWTGLAGDSYRALAGVHADGIEQVGEAASGMASAVQGAGVLVGAVRGIVRDLIAQACGDIAAAFVKWGIASLLTAGIAVGGMVADGIRLALKWADKIREWVDKLGTALTNLLSKLDELGSGTHQIGTKIGNFFQNAQAPGSATIADSAPTPNITLESLTDGTNFKPSFSSPNSVLPTGETGNIPVFTPGDDYGVIKTGYEGIKEGAKIDDGIDAQNDN</sequence>
<dbReference type="Proteomes" id="UP000095210">
    <property type="component" value="Chromosome"/>
</dbReference>
<proteinExistence type="predicted"/>